<feature type="transmembrane region" description="Helical" evidence="7">
    <location>
        <begin position="134"/>
        <end position="155"/>
    </location>
</feature>
<feature type="transmembrane region" description="Helical" evidence="7">
    <location>
        <begin position="108"/>
        <end position="128"/>
    </location>
</feature>
<accession>A0ABR8Q5D9</accession>
<feature type="transmembrane region" description="Helical" evidence="7">
    <location>
        <begin position="48"/>
        <end position="68"/>
    </location>
</feature>
<dbReference type="Proteomes" id="UP000640335">
    <property type="component" value="Unassembled WGS sequence"/>
</dbReference>
<dbReference type="EMBL" id="JACSQZ010000038">
    <property type="protein sequence ID" value="MBD7915610.1"/>
    <property type="molecule type" value="Genomic_DNA"/>
</dbReference>
<keyword evidence="9" id="KW-1185">Reference proteome</keyword>
<comment type="similarity">
    <text evidence="2">Belongs to the UPF0073 (Hly-III) family.</text>
</comment>
<evidence type="ECO:0000313" key="8">
    <source>
        <dbReference type="EMBL" id="MBD7915610.1"/>
    </source>
</evidence>
<keyword evidence="3" id="KW-1003">Cell membrane</keyword>
<feature type="transmembrane region" description="Helical" evidence="7">
    <location>
        <begin position="12"/>
        <end position="36"/>
    </location>
</feature>
<evidence type="ECO:0000256" key="4">
    <source>
        <dbReference type="ARBA" id="ARBA00022692"/>
    </source>
</evidence>
<comment type="caution">
    <text evidence="8">The sequence shown here is derived from an EMBL/GenBank/DDBJ whole genome shotgun (WGS) entry which is preliminary data.</text>
</comment>
<dbReference type="InterPro" id="IPR005744">
    <property type="entry name" value="Hy-lIII"/>
</dbReference>
<evidence type="ECO:0000256" key="1">
    <source>
        <dbReference type="ARBA" id="ARBA00004651"/>
    </source>
</evidence>
<feature type="transmembrane region" description="Helical" evidence="7">
    <location>
        <begin position="194"/>
        <end position="214"/>
    </location>
</feature>
<evidence type="ECO:0000256" key="5">
    <source>
        <dbReference type="ARBA" id="ARBA00022989"/>
    </source>
</evidence>
<feature type="transmembrane region" description="Helical" evidence="7">
    <location>
        <begin position="162"/>
        <end position="182"/>
    </location>
</feature>
<name>A0ABR8Q5D9_9CLOT</name>
<dbReference type="NCBIfam" id="TIGR01065">
    <property type="entry name" value="hlyIII"/>
    <property type="match status" value="1"/>
</dbReference>
<comment type="subcellular location">
    <subcellularLocation>
        <location evidence="1">Cell membrane</location>
        <topology evidence="1">Multi-pass membrane protein</topology>
    </subcellularLocation>
</comment>
<evidence type="ECO:0000256" key="3">
    <source>
        <dbReference type="ARBA" id="ARBA00022475"/>
    </source>
</evidence>
<dbReference type="Pfam" id="PF03006">
    <property type="entry name" value="HlyIII"/>
    <property type="match status" value="1"/>
</dbReference>
<dbReference type="InterPro" id="IPR004254">
    <property type="entry name" value="AdipoR/HlyIII-related"/>
</dbReference>
<dbReference type="PANTHER" id="PTHR20855">
    <property type="entry name" value="ADIPOR/PROGESTIN RECEPTOR-RELATED"/>
    <property type="match status" value="1"/>
</dbReference>
<evidence type="ECO:0000256" key="2">
    <source>
        <dbReference type="ARBA" id="ARBA00008488"/>
    </source>
</evidence>
<dbReference type="PANTHER" id="PTHR20855:SF3">
    <property type="entry name" value="LD03007P"/>
    <property type="match status" value="1"/>
</dbReference>
<keyword evidence="6 7" id="KW-0472">Membrane</keyword>
<feature type="transmembrane region" description="Helical" evidence="7">
    <location>
        <begin position="83"/>
        <end position="101"/>
    </location>
</feature>
<gene>
    <name evidence="8" type="ORF">H9660_10680</name>
</gene>
<keyword evidence="5 7" id="KW-1133">Transmembrane helix</keyword>
<evidence type="ECO:0000256" key="7">
    <source>
        <dbReference type="SAM" id="Phobius"/>
    </source>
</evidence>
<keyword evidence="4 7" id="KW-0812">Transmembrane</keyword>
<sequence length="215" mass="24002">MVYNFYTKGEEIANAVTHGVGAVLSIVGSVFLILAALKTNDKYAITGVWIYCACLIILYLGSTLYHSIPGRLAKKILRILDHSSIYLLIAGTYTPIILILMNSDKKSMYILMAIWIIAALGIIFKAFWIGKFEIFSVILYILMGWAIIINIKTVLLLIPANILMFVVLGGIAYTVGCIFYAANKMPYNHFIWHLFVIAGSALHYVAVLLEILYII</sequence>
<evidence type="ECO:0000313" key="9">
    <source>
        <dbReference type="Proteomes" id="UP000640335"/>
    </source>
</evidence>
<organism evidence="8 9">
    <name type="scientific">Clostridium gallinarum</name>
    <dbReference type="NCBI Taxonomy" id="2762246"/>
    <lineage>
        <taxon>Bacteria</taxon>
        <taxon>Bacillati</taxon>
        <taxon>Bacillota</taxon>
        <taxon>Clostridia</taxon>
        <taxon>Eubacteriales</taxon>
        <taxon>Clostridiaceae</taxon>
        <taxon>Clostridium</taxon>
    </lineage>
</organism>
<proteinExistence type="inferred from homology"/>
<evidence type="ECO:0000256" key="6">
    <source>
        <dbReference type="ARBA" id="ARBA00023136"/>
    </source>
</evidence>
<protein>
    <submittedName>
        <fullName evidence="8">Hemolysin III family protein</fullName>
    </submittedName>
</protein>
<reference evidence="8 9" key="1">
    <citation type="submission" date="2020-08" db="EMBL/GenBank/DDBJ databases">
        <title>A Genomic Blueprint of the Chicken Gut Microbiome.</title>
        <authorList>
            <person name="Gilroy R."/>
            <person name="Ravi A."/>
            <person name="Getino M."/>
            <person name="Pursley I."/>
            <person name="Horton D.L."/>
            <person name="Alikhan N.-F."/>
            <person name="Baker D."/>
            <person name="Gharbi K."/>
            <person name="Hall N."/>
            <person name="Watson M."/>
            <person name="Adriaenssens E.M."/>
            <person name="Foster-Nyarko E."/>
            <person name="Jarju S."/>
            <person name="Secka A."/>
            <person name="Antonio M."/>
            <person name="Oren A."/>
            <person name="Chaudhuri R."/>
            <person name="La Ragione R.M."/>
            <person name="Hildebrand F."/>
            <person name="Pallen M.J."/>
        </authorList>
    </citation>
    <scope>NUCLEOTIDE SEQUENCE [LARGE SCALE GENOMIC DNA]</scope>
    <source>
        <strain evidence="8 9">Sa3CUN1</strain>
    </source>
</reference>